<dbReference type="RefSeq" id="WP_282759606.1">
    <property type="nucleotide sequence ID" value="NZ_JASCTH010000007.1"/>
</dbReference>
<evidence type="ECO:0000313" key="3">
    <source>
        <dbReference type="Proteomes" id="UP001241758"/>
    </source>
</evidence>
<evidence type="ECO:0000259" key="1">
    <source>
        <dbReference type="Pfam" id="PF01471"/>
    </source>
</evidence>
<dbReference type="Proteomes" id="UP001241758">
    <property type="component" value="Unassembled WGS sequence"/>
</dbReference>
<gene>
    <name evidence="2" type="ORF">QLQ12_12580</name>
</gene>
<reference evidence="2 3" key="1">
    <citation type="submission" date="2023-05" db="EMBL/GenBank/DDBJ databases">
        <title>Actinoplanes sp. NEAU-A12 genome sequencing.</title>
        <authorList>
            <person name="Wang Z.-S."/>
        </authorList>
    </citation>
    <scope>NUCLEOTIDE SEQUENCE [LARGE SCALE GENOMIC DNA]</scope>
    <source>
        <strain evidence="2 3">NEAU-A12</strain>
    </source>
</reference>
<name>A0ABT6WI88_9ACTN</name>
<dbReference type="Pfam" id="PF01471">
    <property type="entry name" value="PG_binding_1"/>
    <property type="match status" value="1"/>
</dbReference>
<organism evidence="2 3">
    <name type="scientific">Actinoplanes sandaracinus</name>
    <dbReference type="NCBI Taxonomy" id="3045177"/>
    <lineage>
        <taxon>Bacteria</taxon>
        <taxon>Bacillati</taxon>
        <taxon>Actinomycetota</taxon>
        <taxon>Actinomycetes</taxon>
        <taxon>Micromonosporales</taxon>
        <taxon>Micromonosporaceae</taxon>
        <taxon>Actinoplanes</taxon>
    </lineage>
</organism>
<accession>A0ABT6WI88</accession>
<proteinExistence type="predicted"/>
<comment type="caution">
    <text evidence="2">The sequence shown here is derived from an EMBL/GenBank/DDBJ whole genome shotgun (WGS) entry which is preliminary data.</text>
</comment>
<dbReference type="InterPro" id="IPR036365">
    <property type="entry name" value="PGBD-like_sf"/>
</dbReference>
<dbReference type="SUPFAM" id="SSF47090">
    <property type="entry name" value="PGBD-like"/>
    <property type="match status" value="1"/>
</dbReference>
<feature type="domain" description="Peptidoglycan binding-like" evidence="1">
    <location>
        <begin position="123"/>
        <end position="171"/>
    </location>
</feature>
<dbReference type="InterPro" id="IPR002477">
    <property type="entry name" value="Peptidoglycan-bd-like"/>
</dbReference>
<evidence type="ECO:0000313" key="2">
    <source>
        <dbReference type="EMBL" id="MDI6099430.1"/>
    </source>
</evidence>
<protein>
    <submittedName>
        <fullName evidence="2">Peptidoglycan-binding domain-containing protein</fullName>
    </submittedName>
</protein>
<sequence>MARGRFLGTALLAGLTLLGAGGATAVLLRPAAAPAGLRTAVDVTSAPTGRENLTDERTVKISLTDLPTPPLIVGIGGRVTRTACKAGEALRSGQAVARIDGKPVIALATRTPLYRDLGSGDKGDDVRALQRELHRLGHKRVEATGRYDRRTRAAMRAVQKKAGIADPEGTVTIREVLWLPAPRVVPNSCELTLGAFVSAGQTFAKVPPRLTSVVVNSLPSGIVPGERTIEVLGVTGPLNAQGAATDGRFLSELAAGQEYKLLLASGEKPDLSAIIRLKTAIPTVKVPPGSVFALDGDQGCVQSGDTGHPVTVVGSRLGATLVTMKGDVPAQVHVGSAITLEDCR</sequence>
<dbReference type="Gene3D" id="1.10.101.10">
    <property type="entry name" value="PGBD-like superfamily/PGBD"/>
    <property type="match status" value="1"/>
</dbReference>
<dbReference type="InterPro" id="IPR036366">
    <property type="entry name" value="PGBDSf"/>
</dbReference>
<keyword evidence="3" id="KW-1185">Reference proteome</keyword>
<dbReference type="EMBL" id="JASCTH010000007">
    <property type="protein sequence ID" value="MDI6099430.1"/>
    <property type="molecule type" value="Genomic_DNA"/>
</dbReference>